<feature type="transmembrane region" description="Helical" evidence="5">
    <location>
        <begin position="16"/>
        <end position="36"/>
    </location>
</feature>
<dbReference type="Pfam" id="PF12698">
    <property type="entry name" value="ABC2_membrane_3"/>
    <property type="match status" value="1"/>
</dbReference>
<dbReference type="InterPro" id="IPR013525">
    <property type="entry name" value="ABC2_TM"/>
</dbReference>
<dbReference type="PANTHER" id="PTHR43027">
    <property type="entry name" value="DOXORUBICIN RESISTANCE ABC TRANSPORTER PERMEASE PROTEIN DRRC-RELATED"/>
    <property type="match status" value="1"/>
</dbReference>
<reference evidence="7 8" key="1">
    <citation type="submission" date="2021-10" db="EMBL/GenBank/DDBJ databases">
        <authorList>
            <person name="Criscuolo A."/>
        </authorList>
    </citation>
    <scope>NUCLEOTIDE SEQUENCE [LARGE SCALE GENOMIC DNA]</scope>
    <source>
        <strain evidence="8">CIP 111883</strain>
    </source>
</reference>
<feature type="transmembrane region" description="Helical" evidence="5">
    <location>
        <begin position="339"/>
        <end position="361"/>
    </location>
</feature>
<organism evidence="7 8">
    <name type="scientific">Sutcliffiella rhizosphaerae</name>
    <dbReference type="NCBI Taxonomy" id="2880967"/>
    <lineage>
        <taxon>Bacteria</taxon>
        <taxon>Bacillati</taxon>
        <taxon>Bacillota</taxon>
        <taxon>Bacilli</taxon>
        <taxon>Bacillales</taxon>
        <taxon>Bacillaceae</taxon>
        <taxon>Sutcliffiella</taxon>
    </lineage>
</organism>
<evidence type="ECO:0000256" key="5">
    <source>
        <dbReference type="SAM" id="Phobius"/>
    </source>
</evidence>
<dbReference type="EMBL" id="CAKJTJ010000016">
    <property type="protein sequence ID" value="CAG9622081.1"/>
    <property type="molecule type" value="Genomic_DNA"/>
</dbReference>
<keyword evidence="8" id="KW-1185">Reference proteome</keyword>
<sequence>MKAILLNHLQQLRRQPFAFIAMLVLTVVFAMAVGMVNKPSQSEIPVFSNELSESEQASLLKALNEGTEQTSFVAEEGSVVMDKLENGIIDLGIQIERDSYKLYMTIDDPQNSFIESHIGTVLQTNQLLSFAADQLNTTTENLQDKVENENELFSFTKKSFNERDFIYDNSLQALFGFSLFFVMFTVSFTVSTLLDQKRNGIWNRMVLSPLTKTQMYFGHISYSFLIGYLQLTVVYLFFHFIIGVELYGGFPLILVVVIPYLFALVSLGVLISSLVTNPRQLDAIVPLISVSMAMIGGAYWPLEIVQTKALLFLSKLVPITYGMEMLKGATILDWSLSQFFLPASILFCMGVLFMGIGLNFMERKASI</sequence>
<proteinExistence type="predicted"/>
<dbReference type="InterPro" id="IPR047817">
    <property type="entry name" value="ABC2_TM_bact-type"/>
</dbReference>
<feature type="transmembrane region" description="Helical" evidence="5">
    <location>
        <begin position="173"/>
        <end position="194"/>
    </location>
</feature>
<evidence type="ECO:0000256" key="4">
    <source>
        <dbReference type="ARBA" id="ARBA00023136"/>
    </source>
</evidence>
<dbReference type="InterPro" id="IPR052902">
    <property type="entry name" value="ABC-2_transporter"/>
</dbReference>
<keyword evidence="4 5" id="KW-0472">Membrane</keyword>
<evidence type="ECO:0000313" key="8">
    <source>
        <dbReference type="Proteomes" id="UP000789833"/>
    </source>
</evidence>
<feature type="transmembrane region" description="Helical" evidence="5">
    <location>
        <begin position="283"/>
        <end position="302"/>
    </location>
</feature>
<evidence type="ECO:0000256" key="3">
    <source>
        <dbReference type="ARBA" id="ARBA00022989"/>
    </source>
</evidence>
<dbReference type="PANTHER" id="PTHR43027:SF1">
    <property type="entry name" value="DOXORUBICIN RESISTANCE ABC TRANSPORTER PERMEASE PROTEIN DRRC-RELATED"/>
    <property type="match status" value="1"/>
</dbReference>
<accession>A0ABN8AA49</accession>
<evidence type="ECO:0000256" key="2">
    <source>
        <dbReference type="ARBA" id="ARBA00022692"/>
    </source>
</evidence>
<gene>
    <name evidence="7" type="ORF">BACCIP111883_02872</name>
</gene>
<keyword evidence="2 5" id="KW-0812">Transmembrane</keyword>
<protein>
    <recommendedName>
        <fullName evidence="6">ABC transmembrane type-2 domain-containing protein</fullName>
    </recommendedName>
</protein>
<comment type="caution">
    <text evidence="7">The sequence shown here is derived from an EMBL/GenBank/DDBJ whole genome shotgun (WGS) entry which is preliminary data.</text>
</comment>
<keyword evidence="3 5" id="KW-1133">Transmembrane helix</keyword>
<feature type="transmembrane region" description="Helical" evidence="5">
    <location>
        <begin position="250"/>
        <end position="271"/>
    </location>
</feature>
<dbReference type="PROSITE" id="PS51012">
    <property type="entry name" value="ABC_TM2"/>
    <property type="match status" value="1"/>
</dbReference>
<dbReference type="RefSeq" id="WP_230502227.1">
    <property type="nucleotide sequence ID" value="NZ_CAKJTJ010000016.1"/>
</dbReference>
<feature type="domain" description="ABC transmembrane type-2" evidence="6">
    <location>
        <begin position="135"/>
        <end position="364"/>
    </location>
</feature>
<feature type="transmembrane region" description="Helical" evidence="5">
    <location>
        <begin position="215"/>
        <end position="238"/>
    </location>
</feature>
<evidence type="ECO:0000256" key="1">
    <source>
        <dbReference type="ARBA" id="ARBA00004141"/>
    </source>
</evidence>
<comment type="subcellular location">
    <subcellularLocation>
        <location evidence="1">Membrane</location>
        <topology evidence="1">Multi-pass membrane protein</topology>
    </subcellularLocation>
</comment>
<name>A0ABN8AA49_9BACI</name>
<evidence type="ECO:0000313" key="7">
    <source>
        <dbReference type="EMBL" id="CAG9622081.1"/>
    </source>
</evidence>
<dbReference type="Proteomes" id="UP000789833">
    <property type="component" value="Unassembled WGS sequence"/>
</dbReference>
<evidence type="ECO:0000259" key="6">
    <source>
        <dbReference type="PROSITE" id="PS51012"/>
    </source>
</evidence>